<dbReference type="Pfam" id="PF04228">
    <property type="entry name" value="Zn_peptidase"/>
    <property type="match status" value="1"/>
</dbReference>
<keyword evidence="6" id="KW-0732">Signal</keyword>
<reference evidence="7 8" key="1">
    <citation type="submission" date="2019-06" db="EMBL/GenBank/DDBJ databases">
        <title>Sequencing the genomes of 1000 actinobacteria strains.</title>
        <authorList>
            <person name="Klenk H.-P."/>
        </authorList>
    </citation>
    <scope>NUCLEOTIDE SEQUENCE [LARGE SCALE GENOMIC DNA]</scope>
    <source>
        <strain evidence="7 8">DSM 17305</strain>
    </source>
</reference>
<dbReference type="InterPro" id="IPR007343">
    <property type="entry name" value="Uncharacterised_pept_Zn_put"/>
</dbReference>
<evidence type="ECO:0008006" key="9">
    <source>
        <dbReference type="Google" id="ProtNLM"/>
    </source>
</evidence>
<evidence type="ECO:0000256" key="4">
    <source>
        <dbReference type="ARBA" id="ARBA00023136"/>
    </source>
</evidence>
<keyword evidence="3" id="KW-1133">Transmembrane helix</keyword>
<keyword evidence="8" id="KW-1185">Reference proteome</keyword>
<name>A0A542E865_9ACTN</name>
<feature type="compositionally biased region" description="Low complexity" evidence="5">
    <location>
        <begin position="39"/>
        <end position="49"/>
    </location>
</feature>
<dbReference type="InterPro" id="IPR006311">
    <property type="entry name" value="TAT_signal"/>
</dbReference>
<dbReference type="PANTHER" id="PTHR30168:SF0">
    <property type="entry name" value="INNER MEMBRANE PROTEIN"/>
    <property type="match status" value="1"/>
</dbReference>
<keyword evidence="2" id="KW-0812">Transmembrane</keyword>
<dbReference type="RefSeq" id="WP_141858478.1">
    <property type="nucleotide sequence ID" value="NZ_BAAAKA010000030.1"/>
</dbReference>
<sequence>MVNLSRTTLRGFAAVGALAGFAAMALPNAQAAQTSSTNTTAAVASTPPVDSTAKVMSPPPAGDLLTTKSSLTNVVRYNRLYKTGAITPSKCKEVNVSLRTSAGVQAYVSQLDRCIYAAWALPLKQAGAAYKVAPKLIFTTSYKVNSPCGLDTTGRAFMCAAGGKSYIYFPVTPVINYWKQNPTFARAYASFTIAHEYGHHVQWLTGILNASWQRQYGFSTSAAQLEESRRRELQASCLGTAVLGSNKRYYPWSGGLMTQLNNVVSNSGDQPGYPRDHGSLKNHAFWSTMGFNAKHSYTVAGNCNTFNASSAYVA</sequence>
<feature type="chain" id="PRO_5022135572" description="Neutral zinc metallopeptidase" evidence="6">
    <location>
        <begin position="32"/>
        <end position="314"/>
    </location>
</feature>
<evidence type="ECO:0000256" key="3">
    <source>
        <dbReference type="ARBA" id="ARBA00022989"/>
    </source>
</evidence>
<evidence type="ECO:0000256" key="1">
    <source>
        <dbReference type="ARBA" id="ARBA00004167"/>
    </source>
</evidence>
<evidence type="ECO:0000256" key="2">
    <source>
        <dbReference type="ARBA" id="ARBA00022692"/>
    </source>
</evidence>
<evidence type="ECO:0000313" key="8">
    <source>
        <dbReference type="Proteomes" id="UP000316298"/>
    </source>
</evidence>
<gene>
    <name evidence="7" type="ORF">FB475_4451</name>
</gene>
<proteinExistence type="predicted"/>
<evidence type="ECO:0000313" key="7">
    <source>
        <dbReference type="EMBL" id="TQJ11532.1"/>
    </source>
</evidence>
<protein>
    <recommendedName>
        <fullName evidence="9">Neutral zinc metallopeptidase</fullName>
    </recommendedName>
</protein>
<dbReference type="PROSITE" id="PS51318">
    <property type="entry name" value="TAT"/>
    <property type="match status" value="1"/>
</dbReference>
<comment type="caution">
    <text evidence="7">The sequence shown here is derived from an EMBL/GenBank/DDBJ whole genome shotgun (WGS) entry which is preliminary data.</text>
</comment>
<dbReference type="AlphaFoldDB" id="A0A542E865"/>
<dbReference type="OrthoDB" id="3508456at2"/>
<feature type="region of interest" description="Disordered" evidence="5">
    <location>
        <begin position="39"/>
        <end position="58"/>
    </location>
</feature>
<dbReference type="EMBL" id="VFMM01000002">
    <property type="protein sequence ID" value="TQJ11532.1"/>
    <property type="molecule type" value="Genomic_DNA"/>
</dbReference>
<dbReference type="Proteomes" id="UP000316298">
    <property type="component" value="Unassembled WGS sequence"/>
</dbReference>
<dbReference type="PANTHER" id="PTHR30168">
    <property type="entry name" value="PUTATIVE MEMBRANE PROTEIN YPFJ"/>
    <property type="match status" value="1"/>
</dbReference>
<organism evidence="7 8">
    <name type="scientific">Kribbella jejuensis</name>
    <dbReference type="NCBI Taxonomy" id="236068"/>
    <lineage>
        <taxon>Bacteria</taxon>
        <taxon>Bacillati</taxon>
        <taxon>Actinomycetota</taxon>
        <taxon>Actinomycetes</taxon>
        <taxon>Propionibacteriales</taxon>
        <taxon>Kribbellaceae</taxon>
        <taxon>Kribbella</taxon>
    </lineage>
</organism>
<evidence type="ECO:0000256" key="6">
    <source>
        <dbReference type="SAM" id="SignalP"/>
    </source>
</evidence>
<comment type="subcellular location">
    <subcellularLocation>
        <location evidence="1">Membrane</location>
        <topology evidence="1">Single-pass membrane protein</topology>
    </subcellularLocation>
</comment>
<evidence type="ECO:0000256" key="5">
    <source>
        <dbReference type="SAM" id="MobiDB-lite"/>
    </source>
</evidence>
<keyword evidence="4" id="KW-0472">Membrane</keyword>
<accession>A0A542E865</accession>
<dbReference type="GO" id="GO:0016020">
    <property type="term" value="C:membrane"/>
    <property type="evidence" value="ECO:0007669"/>
    <property type="project" value="UniProtKB-SubCell"/>
</dbReference>
<feature type="signal peptide" evidence="6">
    <location>
        <begin position="1"/>
        <end position="31"/>
    </location>
</feature>